<geneLocation type="plasmid" evidence="1 2">
    <name>unnamed2</name>
</geneLocation>
<dbReference type="InterPro" id="IPR021228">
    <property type="entry name" value="BrxD"/>
</dbReference>
<organism evidence="1 2">
    <name type="scientific">Adhaeribacter swui</name>
    <dbReference type="NCBI Taxonomy" id="2086471"/>
    <lineage>
        <taxon>Bacteria</taxon>
        <taxon>Pseudomonadati</taxon>
        <taxon>Bacteroidota</taxon>
        <taxon>Cytophagia</taxon>
        <taxon>Cytophagales</taxon>
        <taxon>Hymenobacteraceae</taxon>
        <taxon>Adhaeribacter</taxon>
    </lineage>
</organism>
<name>A0A7G7G2C1_9BACT</name>
<evidence type="ECO:0000313" key="2">
    <source>
        <dbReference type="Proteomes" id="UP000515237"/>
    </source>
</evidence>
<evidence type="ECO:0000313" key="1">
    <source>
        <dbReference type="EMBL" id="QNF31305.1"/>
    </source>
</evidence>
<dbReference type="KEGG" id="aswu:HUW51_00675"/>
<keyword evidence="2" id="KW-1185">Reference proteome</keyword>
<keyword evidence="1" id="KW-0067">ATP-binding</keyword>
<protein>
    <submittedName>
        <fullName evidence="1">ATP-binding protein</fullName>
    </submittedName>
</protein>
<accession>A0A7G7G2C1</accession>
<gene>
    <name evidence="1" type="ORF">HUW51_00675</name>
</gene>
<reference evidence="1 2" key="1">
    <citation type="journal article" date="2018" name="Int. J. Syst. Evol. Microbiol.">
        <title>Adhaeribacter swui sp. nov., isolated from wet mud.</title>
        <authorList>
            <person name="Kim D.U."/>
            <person name="Kim K.W."/>
            <person name="Kang M.S."/>
            <person name="Kim J.Y."/>
            <person name="Jang J.H."/>
            <person name="Kim M.K."/>
        </authorList>
    </citation>
    <scope>NUCLEOTIDE SEQUENCE [LARGE SCALE GENOMIC DNA]</scope>
    <source>
        <strain evidence="1 2">KCTC 52873</strain>
        <plasmid evidence="1">unnamed2</plasmid>
    </source>
</reference>
<proteinExistence type="predicted"/>
<dbReference type="GO" id="GO:0005524">
    <property type="term" value="F:ATP binding"/>
    <property type="evidence" value="ECO:0007669"/>
    <property type="project" value="UniProtKB-KW"/>
</dbReference>
<dbReference type="Pfam" id="PF10923">
    <property type="entry name" value="BrxC_BrxD"/>
    <property type="match status" value="1"/>
</dbReference>
<dbReference type="AlphaFoldDB" id="A0A7G7G2C1"/>
<dbReference type="Proteomes" id="UP000515237">
    <property type="component" value="Plasmid unnamed2"/>
</dbReference>
<dbReference type="EMBL" id="CP055155">
    <property type="protein sequence ID" value="QNF31305.1"/>
    <property type="molecule type" value="Genomic_DNA"/>
</dbReference>
<keyword evidence="1" id="KW-0547">Nucleotide-binding</keyword>
<dbReference type="RefSeq" id="WP_185269971.1">
    <property type="nucleotide sequence ID" value="NZ_CP055155.1"/>
</dbReference>
<keyword evidence="1" id="KW-0614">Plasmid</keyword>
<sequence length="441" mass="50322">MIDNIKPKEATAIINSLLGGVVPKIGLQHITVGRSAEVEAFISSLEDVKNGHSMVKFWIGDFGSGKSFMMHLLNTVALKQKFVVANADFTPDNRLYANDGKAVALYSAIMDNIAIQTKPEGGALVTLLEKWIEQIITKTAQDKGISLADIKEEQHLPAIQNNIVRTINEITEVGGFDFGMVVMKYYEGYIKDDEQLRRSALKWLKGEYRTKTEARQDLGVREIIHDLNYYDMLKNFCKLFVSMGYSGFMINLDEAINLYKISTTVIREKNYEKILTIYNDCFQGKVSNFFINFAGTQEVLENERRGLFSYHALKSRLGTNKFETLEVRDFSQPVIRLLPLNHNEIFVLLKKLKAIFDFNYKVQLNITDEEIQLFMEEIFNKPGASEFLTPREVIRDFLNILSIIRQNPGINKQQLFGEIEIRDERPGESAVDSLVDSIEVL</sequence>